<dbReference type="Proteomes" id="UP001165561">
    <property type="component" value="Unassembled WGS sequence"/>
</dbReference>
<feature type="transmembrane region" description="Helical" evidence="5">
    <location>
        <begin position="247"/>
        <end position="266"/>
    </location>
</feature>
<feature type="transmembrane region" description="Helical" evidence="5">
    <location>
        <begin position="112"/>
        <end position="132"/>
    </location>
</feature>
<evidence type="ECO:0000256" key="1">
    <source>
        <dbReference type="ARBA" id="ARBA00004651"/>
    </source>
</evidence>
<dbReference type="InterPro" id="IPR052714">
    <property type="entry name" value="MFS_Exporter"/>
</dbReference>
<dbReference type="Pfam" id="PF07690">
    <property type="entry name" value="MFS_1"/>
    <property type="match status" value="1"/>
</dbReference>
<feature type="transmembrane region" description="Helical" evidence="5">
    <location>
        <begin position="340"/>
        <end position="360"/>
    </location>
</feature>
<dbReference type="CDD" id="cd17489">
    <property type="entry name" value="MFS_YfcJ_like"/>
    <property type="match status" value="1"/>
</dbReference>
<dbReference type="PROSITE" id="PS50850">
    <property type="entry name" value="MFS"/>
    <property type="match status" value="1"/>
</dbReference>
<feature type="transmembrane region" description="Helical" evidence="5">
    <location>
        <begin position="170"/>
        <end position="193"/>
    </location>
</feature>
<evidence type="ECO:0000256" key="2">
    <source>
        <dbReference type="ARBA" id="ARBA00022692"/>
    </source>
</evidence>
<proteinExistence type="predicted"/>
<feature type="transmembrane region" description="Helical" evidence="5">
    <location>
        <begin position="48"/>
        <end position="71"/>
    </location>
</feature>
<name>A0ABT5TX09_9MICO</name>
<feature type="transmembrane region" description="Helical" evidence="5">
    <location>
        <begin position="21"/>
        <end position="42"/>
    </location>
</feature>
<evidence type="ECO:0000259" key="6">
    <source>
        <dbReference type="PROSITE" id="PS50850"/>
    </source>
</evidence>
<accession>A0ABT5TX09</accession>
<sequence>MASPTDAGTERLWSRDFTLATVTNALVMIIFYLLMTTMAVYAAQQFGVSATAAGLASSMFIIGAVGARVTAGPLVQATGPRRALLWSLVVFVAMSLAYLPAGNLALVLAVRFLHGLAFGIASTAATTLAQSVIPPVRRGEGTGYFTLGAPFAAGAGPVLALWLIDRWDYPALFLTCAAVSTVAWLVAVFIRPTAAPAGRRPGRLRWQEVVHPDVLPLATFMLLTGVASSSVLTYTHPHAESLGIADAAGTFFVVYSLTVLGTRLVAGRVQDRRGDNTVMYPAIALYAVGMVSLAQADSTLGMALAGGLVGAGFGTLMPTAQAAVVRIADGNRVGTAVATYYLFLDIGTGVGPIVLGLVIGAADHRVMYLVVAGLIVASAGYYHLVHGRRRPAPAR</sequence>
<dbReference type="PANTHER" id="PTHR23531:SF1">
    <property type="entry name" value="QUINOLENE RESISTANCE PROTEIN NORA"/>
    <property type="match status" value="1"/>
</dbReference>
<evidence type="ECO:0000256" key="4">
    <source>
        <dbReference type="ARBA" id="ARBA00023136"/>
    </source>
</evidence>
<dbReference type="InterPro" id="IPR011701">
    <property type="entry name" value="MFS"/>
</dbReference>
<feature type="transmembrane region" description="Helical" evidence="5">
    <location>
        <begin position="144"/>
        <end position="164"/>
    </location>
</feature>
<feature type="domain" description="Major facilitator superfamily (MFS) profile" evidence="6">
    <location>
        <begin position="17"/>
        <end position="390"/>
    </location>
</feature>
<gene>
    <name evidence="7" type="ORF">PU560_09080</name>
</gene>
<evidence type="ECO:0000313" key="8">
    <source>
        <dbReference type="Proteomes" id="UP001165561"/>
    </source>
</evidence>
<organism evidence="7 8">
    <name type="scientific">Georgenia halotolerans</name>
    <dbReference type="NCBI Taxonomy" id="3028317"/>
    <lineage>
        <taxon>Bacteria</taxon>
        <taxon>Bacillati</taxon>
        <taxon>Actinomycetota</taxon>
        <taxon>Actinomycetes</taxon>
        <taxon>Micrococcales</taxon>
        <taxon>Bogoriellaceae</taxon>
        <taxon>Georgenia</taxon>
    </lineage>
</organism>
<feature type="transmembrane region" description="Helical" evidence="5">
    <location>
        <begin position="214"/>
        <end position="235"/>
    </location>
</feature>
<reference evidence="7" key="1">
    <citation type="submission" date="2023-02" db="EMBL/GenBank/DDBJ databases">
        <title>Georgenia sp.10Sc9-8, isolated from a soil sample collected from the Taklamakan desert.</title>
        <authorList>
            <person name="Liu S."/>
        </authorList>
    </citation>
    <scope>NUCLEOTIDE SEQUENCE</scope>
    <source>
        <strain evidence="7">10Sc9-8</strain>
    </source>
</reference>
<dbReference type="EMBL" id="JARACI010000934">
    <property type="protein sequence ID" value="MDD9206615.1"/>
    <property type="molecule type" value="Genomic_DNA"/>
</dbReference>
<keyword evidence="4 5" id="KW-0472">Membrane</keyword>
<comment type="subcellular location">
    <subcellularLocation>
        <location evidence="1">Cell membrane</location>
        <topology evidence="1">Multi-pass membrane protein</topology>
    </subcellularLocation>
</comment>
<protein>
    <submittedName>
        <fullName evidence="7">MFS transporter</fullName>
    </submittedName>
</protein>
<comment type="caution">
    <text evidence="7">The sequence shown here is derived from an EMBL/GenBank/DDBJ whole genome shotgun (WGS) entry which is preliminary data.</text>
</comment>
<keyword evidence="3 5" id="KW-1133">Transmembrane helix</keyword>
<feature type="transmembrane region" description="Helical" evidence="5">
    <location>
        <begin position="83"/>
        <end position="100"/>
    </location>
</feature>
<feature type="transmembrane region" description="Helical" evidence="5">
    <location>
        <begin position="366"/>
        <end position="385"/>
    </location>
</feature>
<dbReference type="PANTHER" id="PTHR23531">
    <property type="entry name" value="QUINOLENE RESISTANCE PROTEIN NORA"/>
    <property type="match status" value="1"/>
</dbReference>
<feature type="transmembrane region" description="Helical" evidence="5">
    <location>
        <begin position="302"/>
        <end position="328"/>
    </location>
</feature>
<evidence type="ECO:0000256" key="5">
    <source>
        <dbReference type="SAM" id="Phobius"/>
    </source>
</evidence>
<feature type="transmembrane region" description="Helical" evidence="5">
    <location>
        <begin position="278"/>
        <end position="296"/>
    </location>
</feature>
<dbReference type="Gene3D" id="1.20.1250.20">
    <property type="entry name" value="MFS general substrate transporter like domains"/>
    <property type="match status" value="2"/>
</dbReference>
<evidence type="ECO:0000256" key="3">
    <source>
        <dbReference type="ARBA" id="ARBA00022989"/>
    </source>
</evidence>
<keyword evidence="2 5" id="KW-0812">Transmembrane</keyword>
<dbReference type="InterPro" id="IPR036259">
    <property type="entry name" value="MFS_trans_sf"/>
</dbReference>
<dbReference type="SUPFAM" id="SSF103473">
    <property type="entry name" value="MFS general substrate transporter"/>
    <property type="match status" value="1"/>
</dbReference>
<evidence type="ECO:0000313" key="7">
    <source>
        <dbReference type="EMBL" id="MDD9206615.1"/>
    </source>
</evidence>
<dbReference type="InterPro" id="IPR020846">
    <property type="entry name" value="MFS_dom"/>
</dbReference>
<keyword evidence="8" id="KW-1185">Reference proteome</keyword>